<comment type="caution">
    <text evidence="1">The sequence shown here is derived from an EMBL/GenBank/DDBJ whole genome shotgun (WGS) entry which is preliminary data.</text>
</comment>
<gene>
    <name evidence="1" type="ORF">ACAOBT_LOCUS21991</name>
</gene>
<reference evidence="1" key="1">
    <citation type="submission" date="2022-03" db="EMBL/GenBank/DDBJ databases">
        <authorList>
            <person name="Sayadi A."/>
        </authorList>
    </citation>
    <scope>NUCLEOTIDE SEQUENCE</scope>
</reference>
<dbReference type="Proteomes" id="UP001152888">
    <property type="component" value="Unassembled WGS sequence"/>
</dbReference>
<sequence length="55" mass="6400">MVSRQYLVSPFFDKFELPAIDKELESMIVLNNQAVPFWLAFTHNSRSNSCNTSYL</sequence>
<evidence type="ECO:0000313" key="1">
    <source>
        <dbReference type="EMBL" id="CAH1994231.1"/>
    </source>
</evidence>
<proteinExistence type="predicted"/>
<accession>A0A9P0PRJ6</accession>
<protein>
    <submittedName>
        <fullName evidence="1">Uncharacterized protein</fullName>
    </submittedName>
</protein>
<organism evidence="1 2">
    <name type="scientific">Acanthoscelides obtectus</name>
    <name type="common">Bean weevil</name>
    <name type="synonym">Bruchus obtectus</name>
    <dbReference type="NCBI Taxonomy" id="200917"/>
    <lineage>
        <taxon>Eukaryota</taxon>
        <taxon>Metazoa</taxon>
        <taxon>Ecdysozoa</taxon>
        <taxon>Arthropoda</taxon>
        <taxon>Hexapoda</taxon>
        <taxon>Insecta</taxon>
        <taxon>Pterygota</taxon>
        <taxon>Neoptera</taxon>
        <taxon>Endopterygota</taxon>
        <taxon>Coleoptera</taxon>
        <taxon>Polyphaga</taxon>
        <taxon>Cucujiformia</taxon>
        <taxon>Chrysomeloidea</taxon>
        <taxon>Chrysomelidae</taxon>
        <taxon>Bruchinae</taxon>
        <taxon>Bruchini</taxon>
        <taxon>Acanthoscelides</taxon>
    </lineage>
</organism>
<name>A0A9P0PRJ6_ACAOB</name>
<dbReference type="EMBL" id="CAKOFQ010007193">
    <property type="protein sequence ID" value="CAH1994231.1"/>
    <property type="molecule type" value="Genomic_DNA"/>
</dbReference>
<evidence type="ECO:0000313" key="2">
    <source>
        <dbReference type="Proteomes" id="UP001152888"/>
    </source>
</evidence>
<keyword evidence="2" id="KW-1185">Reference proteome</keyword>
<dbReference type="AlphaFoldDB" id="A0A9P0PRJ6"/>